<dbReference type="AlphaFoldDB" id="A0A7D9DZ54"/>
<evidence type="ECO:0000313" key="2">
    <source>
        <dbReference type="Proteomes" id="UP001152795"/>
    </source>
</evidence>
<name>A0A7D9DZ54_PARCT</name>
<reference evidence="1" key="1">
    <citation type="submission" date="2020-04" db="EMBL/GenBank/DDBJ databases">
        <authorList>
            <person name="Alioto T."/>
            <person name="Alioto T."/>
            <person name="Gomez Garrido J."/>
        </authorList>
    </citation>
    <scope>NUCLEOTIDE SEQUENCE</scope>
    <source>
        <strain evidence="1">A484AB</strain>
    </source>
</reference>
<proteinExistence type="predicted"/>
<dbReference type="Proteomes" id="UP001152795">
    <property type="component" value="Unassembled WGS sequence"/>
</dbReference>
<sequence>MSDSHEVKEKKRSSEKEQVIENEGEYGYYKNDLFHSLSNFVLKCEGVVEEDKKIVGYMLRAKPKDNREENVEKWLDMKVKYDPLQDYNKLETGKSKLG</sequence>
<organism evidence="1 2">
    <name type="scientific">Paramuricea clavata</name>
    <name type="common">Red gorgonian</name>
    <name type="synonym">Violescent sea-whip</name>
    <dbReference type="NCBI Taxonomy" id="317549"/>
    <lineage>
        <taxon>Eukaryota</taxon>
        <taxon>Metazoa</taxon>
        <taxon>Cnidaria</taxon>
        <taxon>Anthozoa</taxon>
        <taxon>Octocorallia</taxon>
        <taxon>Malacalcyonacea</taxon>
        <taxon>Plexauridae</taxon>
        <taxon>Paramuricea</taxon>
    </lineage>
</organism>
<keyword evidence="2" id="KW-1185">Reference proteome</keyword>
<evidence type="ECO:0000313" key="1">
    <source>
        <dbReference type="EMBL" id="CAB3996289.1"/>
    </source>
</evidence>
<accession>A0A7D9DZ54</accession>
<gene>
    <name evidence="1" type="ORF">PACLA_8A046706</name>
</gene>
<comment type="caution">
    <text evidence="1">The sequence shown here is derived from an EMBL/GenBank/DDBJ whole genome shotgun (WGS) entry which is preliminary data.</text>
</comment>
<protein>
    <submittedName>
        <fullName evidence="1">Uncharacterized protein</fullName>
    </submittedName>
</protein>
<dbReference type="EMBL" id="CACRXK020002838">
    <property type="protein sequence ID" value="CAB3996289.1"/>
    <property type="molecule type" value="Genomic_DNA"/>
</dbReference>